<dbReference type="EMBL" id="CM047946">
    <property type="protein sequence ID" value="KAI9897793.1"/>
    <property type="molecule type" value="Genomic_DNA"/>
</dbReference>
<evidence type="ECO:0000313" key="2">
    <source>
        <dbReference type="Proteomes" id="UP001163324"/>
    </source>
</evidence>
<reference evidence="1" key="1">
    <citation type="submission" date="2022-10" db="EMBL/GenBank/DDBJ databases">
        <title>Complete Genome of Trichothecium roseum strain YXFP-22015, a Plant Pathogen Isolated from Citrus.</title>
        <authorList>
            <person name="Wang Y."/>
            <person name="Zhu L."/>
        </authorList>
    </citation>
    <scope>NUCLEOTIDE SEQUENCE</scope>
    <source>
        <strain evidence="1">YXFP-22015</strain>
    </source>
</reference>
<name>A0ACC0UUN8_9HYPO</name>
<organism evidence="1 2">
    <name type="scientific">Trichothecium roseum</name>
    <dbReference type="NCBI Taxonomy" id="47278"/>
    <lineage>
        <taxon>Eukaryota</taxon>
        <taxon>Fungi</taxon>
        <taxon>Dikarya</taxon>
        <taxon>Ascomycota</taxon>
        <taxon>Pezizomycotina</taxon>
        <taxon>Sordariomycetes</taxon>
        <taxon>Hypocreomycetidae</taxon>
        <taxon>Hypocreales</taxon>
        <taxon>Hypocreales incertae sedis</taxon>
        <taxon>Trichothecium</taxon>
    </lineage>
</organism>
<comment type="caution">
    <text evidence="1">The sequence shown here is derived from an EMBL/GenBank/DDBJ whole genome shotgun (WGS) entry which is preliminary data.</text>
</comment>
<sequence length="273" mass="30613">MDVFEGQLKSVLKESSTPSGPRTEEERQARNRQIAIQHATILQHRKDLESQILDSVIELSTYPPSPATTAANPIPEDAAGFRKLVRLFQPSDYDELIEERNVNGLCGYALCPNLKRGGEEKGGDWVVRNGLVILRKEWEAWCSNACKKRGLYVKVQLSESAAWERAGMPDIEIDLLEEEKEKKQPETEADKTARQLADMKLRDQELSVEDQAALALERGDSVTQPAAVKVSLKEKEVRPMDVFDDGAFEDVDDHAAVDGYRVKSLPIRGPRKT</sequence>
<keyword evidence="2" id="KW-1185">Reference proteome</keyword>
<evidence type="ECO:0000313" key="1">
    <source>
        <dbReference type="EMBL" id="KAI9897793.1"/>
    </source>
</evidence>
<dbReference type="Proteomes" id="UP001163324">
    <property type="component" value="Chromosome 7"/>
</dbReference>
<protein>
    <submittedName>
        <fullName evidence="1">Uncharacterized protein</fullName>
    </submittedName>
</protein>
<accession>A0ACC0UUN8</accession>
<proteinExistence type="predicted"/>
<gene>
    <name evidence="1" type="ORF">N3K66_007649</name>
</gene>